<dbReference type="AlphaFoldDB" id="A0A0G4F957"/>
<protein>
    <submittedName>
        <fullName evidence="1">Uncharacterized protein</fullName>
    </submittedName>
</protein>
<gene>
    <name evidence="1" type="ORF">Vbra_4190</name>
</gene>
<evidence type="ECO:0000313" key="2">
    <source>
        <dbReference type="Proteomes" id="UP000041254"/>
    </source>
</evidence>
<reference evidence="1 2" key="1">
    <citation type="submission" date="2014-11" db="EMBL/GenBank/DDBJ databases">
        <authorList>
            <person name="Zhu J."/>
            <person name="Qi W."/>
            <person name="Song R."/>
        </authorList>
    </citation>
    <scope>NUCLEOTIDE SEQUENCE [LARGE SCALE GENOMIC DNA]</scope>
</reference>
<name>A0A0G4F957_VITBC</name>
<dbReference type="EMBL" id="CDMY01000386">
    <property type="protein sequence ID" value="CEM08762.1"/>
    <property type="molecule type" value="Genomic_DNA"/>
</dbReference>
<dbReference type="PhylomeDB" id="A0A0G4F957"/>
<proteinExistence type="predicted"/>
<dbReference type="Proteomes" id="UP000041254">
    <property type="component" value="Unassembled WGS sequence"/>
</dbReference>
<keyword evidence="2" id="KW-1185">Reference proteome</keyword>
<dbReference type="InParanoid" id="A0A0G4F957"/>
<organism evidence="1 2">
    <name type="scientific">Vitrella brassicaformis (strain CCMP3155)</name>
    <dbReference type="NCBI Taxonomy" id="1169540"/>
    <lineage>
        <taxon>Eukaryota</taxon>
        <taxon>Sar</taxon>
        <taxon>Alveolata</taxon>
        <taxon>Colpodellida</taxon>
        <taxon>Vitrellaceae</taxon>
        <taxon>Vitrella</taxon>
    </lineage>
</organism>
<sequence>MMDSDDQQQQQQQQAAASQVTHSVDLEAFAQRCSQLPVVVAYVFSFVSLHLVAALPQRLWRHVGCQITQLVMDTYDTAERRFWCGLSFNDALEWGRRLKRLSSIVVEYPMCLHVPTVTPAGRLSANDSLTLLPRMSNKVVTALVEGHIQGRRAAAAAAAAATRQPAGSTLNSIDISRKECSITVEKDEYRNIRAATEQSSALPPPLDPPPILQSLESITAIILPPIPGTLVCPGRGRHWQLPSLETVHVPGTVHCNVVLADILGELVGTSRCLKDLHVECTPVAMRRTLRHIPTAAAGQPGPLAQLEYIGTLRMPNAWAAGLEDLQDVLVDRGCRSIKKLDIDFGTAGIDSRIFETLLTIEAFTNAKHIKQLAAHTRWASFTIHPHHLTTPLDTPSSAVIDLAERLTFPNAQYVSVVNHPRHIAPHEQPDPVVLDRMPDDAFPAASLLTVDSNKGHAAGRRLVAKMPAVGTIKLTNPTEEQAVGVLQAVGGERGLGWLLATSVKGVGEGGLTCGDIADQLPTIKRLDLTVEVPEALRDEDAVGEFGIACVKSLLKIRGVEELTFELRFAPLCRPGRHYFKRVVEQTHRNTIGGIDGREYDISWGRDEKLILKQRDT</sequence>
<evidence type="ECO:0000313" key="1">
    <source>
        <dbReference type="EMBL" id="CEM08762.1"/>
    </source>
</evidence>
<accession>A0A0G4F957</accession>
<dbReference type="VEuPathDB" id="CryptoDB:Vbra_4190"/>